<dbReference type="PROSITE" id="PS00356">
    <property type="entry name" value="HTH_LACI_1"/>
    <property type="match status" value="1"/>
</dbReference>
<organism evidence="5 6">
    <name type="scientific">Pelomonas candidula</name>
    <dbReference type="NCBI Taxonomy" id="3299025"/>
    <lineage>
        <taxon>Bacteria</taxon>
        <taxon>Pseudomonadati</taxon>
        <taxon>Pseudomonadota</taxon>
        <taxon>Betaproteobacteria</taxon>
        <taxon>Burkholderiales</taxon>
        <taxon>Sphaerotilaceae</taxon>
        <taxon>Roseateles</taxon>
    </lineage>
</organism>
<accession>A0ABW7H7I6</accession>
<dbReference type="EMBL" id="JBIGIC010000002">
    <property type="protein sequence ID" value="MFG6485871.1"/>
    <property type="molecule type" value="Genomic_DNA"/>
</dbReference>
<evidence type="ECO:0000259" key="4">
    <source>
        <dbReference type="PROSITE" id="PS50932"/>
    </source>
</evidence>
<dbReference type="InterPro" id="IPR000843">
    <property type="entry name" value="HTH_LacI"/>
</dbReference>
<protein>
    <submittedName>
        <fullName evidence="5">LacI family DNA-binding transcriptional regulator</fullName>
    </submittedName>
</protein>
<dbReference type="CDD" id="cd01575">
    <property type="entry name" value="PBP1_GntR"/>
    <property type="match status" value="1"/>
</dbReference>
<keyword evidence="3" id="KW-0804">Transcription</keyword>
<dbReference type="SMART" id="SM00354">
    <property type="entry name" value="HTH_LACI"/>
    <property type="match status" value="1"/>
</dbReference>
<dbReference type="SUPFAM" id="SSF53822">
    <property type="entry name" value="Periplasmic binding protein-like I"/>
    <property type="match status" value="1"/>
</dbReference>
<dbReference type="InterPro" id="IPR028082">
    <property type="entry name" value="Peripla_BP_I"/>
</dbReference>
<dbReference type="Proteomes" id="UP001606134">
    <property type="component" value="Unassembled WGS sequence"/>
</dbReference>
<keyword evidence="1" id="KW-0805">Transcription regulation</keyword>
<dbReference type="Gene3D" id="1.10.260.40">
    <property type="entry name" value="lambda repressor-like DNA-binding domains"/>
    <property type="match status" value="1"/>
</dbReference>
<keyword evidence="2 5" id="KW-0238">DNA-binding</keyword>
<sequence length="351" mass="36945">MSRTPTAPPTPSTTARRTRATGRVTLADVAREAGVSPITVSRALRGERAVAQELCERVQAAATALGYVPDPAARALASSRSSHVAVLIPKLSNTLFVELLDAVQNTLVPAGYQTLIGVTHYDAGEEEAVLRSFLAHRPAGLIVTGSDRSEAANAMIEGSGVPCVRVMEVGEEEGGHSVGFSQRDAGRAITQQLLDSGRSRIAYVAAQLDPRTLERGEGYEAALVQAGLADRVNKVLSAEPSSMALGGALLERVLREAPGTDAIFFCNDDLAQGALLAALRLGIEVPGKLAVAGFNDLPGSDQMVPPLTTVATPRREIGEQAAQMLMKLMRGQPVDTPHLDLGFQVVRRASS</sequence>
<dbReference type="InterPro" id="IPR046335">
    <property type="entry name" value="LacI/GalR-like_sensor"/>
</dbReference>
<name>A0ABW7H7I6_9BURK</name>
<dbReference type="RefSeq" id="WP_394406626.1">
    <property type="nucleotide sequence ID" value="NZ_JBIGIC010000002.1"/>
</dbReference>
<keyword evidence="6" id="KW-1185">Reference proteome</keyword>
<dbReference type="Gene3D" id="3.40.50.2300">
    <property type="match status" value="2"/>
</dbReference>
<dbReference type="Pfam" id="PF13377">
    <property type="entry name" value="Peripla_BP_3"/>
    <property type="match status" value="1"/>
</dbReference>
<feature type="domain" description="HTH lacI-type" evidence="4">
    <location>
        <begin position="24"/>
        <end position="78"/>
    </location>
</feature>
<evidence type="ECO:0000256" key="1">
    <source>
        <dbReference type="ARBA" id="ARBA00023015"/>
    </source>
</evidence>
<proteinExistence type="predicted"/>
<evidence type="ECO:0000313" key="5">
    <source>
        <dbReference type="EMBL" id="MFG6485871.1"/>
    </source>
</evidence>
<evidence type="ECO:0000256" key="2">
    <source>
        <dbReference type="ARBA" id="ARBA00023125"/>
    </source>
</evidence>
<dbReference type="CDD" id="cd01392">
    <property type="entry name" value="HTH_LacI"/>
    <property type="match status" value="1"/>
</dbReference>
<dbReference type="PROSITE" id="PS50932">
    <property type="entry name" value="HTH_LACI_2"/>
    <property type="match status" value="1"/>
</dbReference>
<dbReference type="PANTHER" id="PTHR30146">
    <property type="entry name" value="LACI-RELATED TRANSCRIPTIONAL REPRESSOR"/>
    <property type="match status" value="1"/>
</dbReference>
<evidence type="ECO:0000313" key="6">
    <source>
        <dbReference type="Proteomes" id="UP001606134"/>
    </source>
</evidence>
<dbReference type="Pfam" id="PF00356">
    <property type="entry name" value="LacI"/>
    <property type="match status" value="1"/>
</dbReference>
<gene>
    <name evidence="5" type="ORF">ACG04R_04250</name>
</gene>
<evidence type="ECO:0000256" key="3">
    <source>
        <dbReference type="ARBA" id="ARBA00023163"/>
    </source>
</evidence>
<comment type="caution">
    <text evidence="5">The sequence shown here is derived from an EMBL/GenBank/DDBJ whole genome shotgun (WGS) entry which is preliminary data.</text>
</comment>
<dbReference type="GO" id="GO:0003677">
    <property type="term" value="F:DNA binding"/>
    <property type="evidence" value="ECO:0007669"/>
    <property type="project" value="UniProtKB-KW"/>
</dbReference>
<reference evidence="5 6" key="1">
    <citation type="submission" date="2024-08" db="EMBL/GenBank/DDBJ databases">
        <authorList>
            <person name="Lu H."/>
        </authorList>
    </citation>
    <scope>NUCLEOTIDE SEQUENCE [LARGE SCALE GENOMIC DNA]</scope>
    <source>
        <strain evidence="5 6">BYS78W</strain>
    </source>
</reference>
<dbReference type="InterPro" id="IPR010982">
    <property type="entry name" value="Lambda_DNA-bd_dom_sf"/>
</dbReference>
<dbReference type="PANTHER" id="PTHR30146:SF2">
    <property type="entry name" value="HTH-TYPE TRANSCRIPTIONAL REGULATOR GNTR"/>
    <property type="match status" value="1"/>
</dbReference>
<dbReference type="SUPFAM" id="SSF47413">
    <property type="entry name" value="lambda repressor-like DNA-binding domains"/>
    <property type="match status" value="1"/>
</dbReference>